<reference evidence="1 2" key="1">
    <citation type="submission" date="2024-01" db="EMBL/GenBank/DDBJ databases">
        <title>Genome assemblies of Stephania.</title>
        <authorList>
            <person name="Yang L."/>
        </authorList>
    </citation>
    <scope>NUCLEOTIDE SEQUENCE [LARGE SCALE GENOMIC DNA]</scope>
    <source>
        <strain evidence="1">JXDWG</strain>
        <tissue evidence="1">Leaf</tissue>
    </source>
</reference>
<organism evidence="1 2">
    <name type="scientific">Stephania cephalantha</name>
    <dbReference type="NCBI Taxonomy" id="152367"/>
    <lineage>
        <taxon>Eukaryota</taxon>
        <taxon>Viridiplantae</taxon>
        <taxon>Streptophyta</taxon>
        <taxon>Embryophyta</taxon>
        <taxon>Tracheophyta</taxon>
        <taxon>Spermatophyta</taxon>
        <taxon>Magnoliopsida</taxon>
        <taxon>Ranunculales</taxon>
        <taxon>Menispermaceae</taxon>
        <taxon>Menispermoideae</taxon>
        <taxon>Cissampelideae</taxon>
        <taxon>Stephania</taxon>
    </lineage>
</organism>
<dbReference type="AlphaFoldDB" id="A0AAP0IQP1"/>
<evidence type="ECO:0000313" key="1">
    <source>
        <dbReference type="EMBL" id="KAK9118996.1"/>
    </source>
</evidence>
<accession>A0AAP0IQP1</accession>
<gene>
    <name evidence="1" type="ORF">Scep_017089</name>
</gene>
<evidence type="ECO:0000313" key="2">
    <source>
        <dbReference type="Proteomes" id="UP001419268"/>
    </source>
</evidence>
<name>A0AAP0IQP1_9MAGN</name>
<keyword evidence="2" id="KW-1185">Reference proteome</keyword>
<protein>
    <submittedName>
        <fullName evidence="1">Uncharacterized protein</fullName>
    </submittedName>
</protein>
<sequence length="91" mass="9990">MGREDVTCGSKLVVKFVVQVDVAVGDWARQLTVEEPDESGGDMWRAGTRAVVELDADDMWANRLLTRGCAWQAGRINDCQVAATMKIAHIV</sequence>
<proteinExistence type="predicted"/>
<dbReference type="Proteomes" id="UP001419268">
    <property type="component" value="Unassembled WGS sequence"/>
</dbReference>
<comment type="caution">
    <text evidence="1">The sequence shown here is derived from an EMBL/GenBank/DDBJ whole genome shotgun (WGS) entry which is preliminary data.</text>
</comment>
<dbReference type="EMBL" id="JBBNAG010000007">
    <property type="protein sequence ID" value="KAK9118996.1"/>
    <property type="molecule type" value="Genomic_DNA"/>
</dbReference>